<gene>
    <name evidence="1" type="ORF">ERS007703_03902</name>
</gene>
<evidence type="ECO:0000313" key="1">
    <source>
        <dbReference type="EMBL" id="COW59268.1"/>
    </source>
</evidence>
<dbReference type="Proteomes" id="UP000038802">
    <property type="component" value="Unassembled WGS sequence"/>
</dbReference>
<dbReference type="AlphaFoldDB" id="A0A0U0S7Y7"/>
<proteinExistence type="predicted"/>
<protein>
    <submittedName>
        <fullName evidence="1">Uncharacterized protein</fullName>
    </submittedName>
</protein>
<organism evidence="1 2">
    <name type="scientific">Mycobacterium tuberculosis</name>
    <dbReference type="NCBI Taxonomy" id="1773"/>
    <lineage>
        <taxon>Bacteria</taxon>
        <taxon>Bacillati</taxon>
        <taxon>Actinomycetota</taxon>
        <taxon>Actinomycetes</taxon>
        <taxon>Mycobacteriales</taxon>
        <taxon>Mycobacteriaceae</taxon>
        <taxon>Mycobacterium</taxon>
        <taxon>Mycobacterium tuberculosis complex</taxon>
    </lineage>
</organism>
<reference evidence="2" key="1">
    <citation type="submission" date="2015-03" db="EMBL/GenBank/DDBJ databases">
        <authorList>
            <consortium name="Pathogen Informatics"/>
        </authorList>
    </citation>
    <scope>NUCLEOTIDE SEQUENCE [LARGE SCALE GENOMIC DNA]</scope>
    <source>
        <strain evidence="2">K00500041</strain>
    </source>
</reference>
<accession>A0A0U0S7Y7</accession>
<sequence>MHELLGDGARRTGAPQCLFAAAGGFFVAAALLHRYTVYLDQFVDHVGGRRARPGDQRRAHAVAVDGFTAQRGDAELVKVAGHHDARPGGS</sequence>
<name>A0A0U0S7Y7_MYCTX</name>
<dbReference type="EMBL" id="CSAE01000593">
    <property type="protein sequence ID" value="COW59268.1"/>
    <property type="molecule type" value="Genomic_DNA"/>
</dbReference>
<evidence type="ECO:0000313" key="2">
    <source>
        <dbReference type="Proteomes" id="UP000038802"/>
    </source>
</evidence>